<dbReference type="AlphaFoldDB" id="A0A974DJT7"/>
<name>A0A974DJT7_XENLA</name>
<dbReference type="GO" id="GO:0048168">
    <property type="term" value="P:regulation of neuronal synaptic plasticity"/>
    <property type="evidence" value="ECO:0007669"/>
    <property type="project" value="TreeGrafter"/>
</dbReference>
<evidence type="ECO:0000313" key="3">
    <source>
        <dbReference type="EMBL" id="OCT92091.1"/>
    </source>
</evidence>
<dbReference type="GO" id="GO:0031175">
    <property type="term" value="P:neuron projection development"/>
    <property type="evidence" value="ECO:0007669"/>
    <property type="project" value="TreeGrafter"/>
</dbReference>
<dbReference type="PANTHER" id="PTHR13109">
    <property type="entry name" value="NEUROCHONDRIN"/>
    <property type="match status" value="1"/>
</dbReference>
<dbReference type="Proteomes" id="UP000694892">
    <property type="component" value="Chromosome 2S"/>
</dbReference>
<accession>A0A974DJT7</accession>
<reference evidence="4" key="1">
    <citation type="journal article" date="2016" name="Nature">
        <title>Genome evolution in the allotetraploid frog Xenopus laevis.</title>
        <authorList>
            <person name="Session A.M."/>
            <person name="Uno Y."/>
            <person name="Kwon T."/>
            <person name="Chapman J.A."/>
            <person name="Toyoda A."/>
            <person name="Takahashi S."/>
            <person name="Fukui A."/>
            <person name="Hikosaka A."/>
            <person name="Suzuki A."/>
            <person name="Kondo M."/>
            <person name="van Heeringen S.J."/>
            <person name="Quigley I."/>
            <person name="Heinz S."/>
            <person name="Ogino H."/>
            <person name="Ochi H."/>
            <person name="Hellsten U."/>
            <person name="Lyons J.B."/>
            <person name="Simakov O."/>
            <person name="Putnam N."/>
            <person name="Stites J."/>
            <person name="Kuroki Y."/>
            <person name="Tanaka T."/>
            <person name="Michiue T."/>
            <person name="Watanabe M."/>
            <person name="Bogdanovic O."/>
            <person name="Lister R."/>
            <person name="Georgiou G."/>
            <person name="Paranjpe S.S."/>
            <person name="van Kruijsbergen I."/>
            <person name="Shu S."/>
            <person name="Carlson J."/>
            <person name="Kinoshita T."/>
            <person name="Ohta Y."/>
            <person name="Mawaribuchi S."/>
            <person name="Jenkins J."/>
            <person name="Grimwood J."/>
            <person name="Schmutz J."/>
            <person name="Mitros T."/>
            <person name="Mozaffari S.V."/>
            <person name="Suzuki Y."/>
            <person name="Haramoto Y."/>
            <person name="Yamamoto T.S."/>
            <person name="Takagi C."/>
            <person name="Heald R."/>
            <person name="Miller K."/>
            <person name="Haudenschild C."/>
            <person name="Kitzman J."/>
            <person name="Nakayama T."/>
            <person name="Izutsu Y."/>
            <person name="Robert J."/>
            <person name="Fortriede J."/>
            <person name="Burns K."/>
            <person name="Lotay V."/>
            <person name="Karimi K."/>
            <person name="Yasuoka Y."/>
            <person name="Dichmann D.S."/>
            <person name="Flajnik M.F."/>
            <person name="Houston D.W."/>
            <person name="Shendure J."/>
            <person name="DuPasquier L."/>
            <person name="Vize P.D."/>
            <person name="Zorn A.M."/>
            <person name="Ito M."/>
            <person name="Marcotte E.M."/>
            <person name="Wallingford J.B."/>
            <person name="Ito Y."/>
            <person name="Asashima M."/>
            <person name="Ueno N."/>
            <person name="Matsuda Y."/>
            <person name="Veenstra G.J."/>
            <person name="Fujiyama A."/>
            <person name="Harland R.M."/>
            <person name="Taira M."/>
            <person name="Rokhsar D.S."/>
        </authorList>
    </citation>
    <scope>NUCLEOTIDE SEQUENCE [LARGE SCALE GENOMIC DNA]</scope>
    <source>
        <strain evidence="4">J</strain>
    </source>
</reference>
<comment type="similarity">
    <text evidence="1">Belongs to the neurochondrin family.</text>
</comment>
<evidence type="ECO:0000313" key="4">
    <source>
        <dbReference type="Proteomes" id="UP000694892"/>
    </source>
</evidence>
<dbReference type="OMA" id="IVHYKKP"/>
<dbReference type="InterPro" id="IPR008709">
    <property type="entry name" value="Neurochondrin"/>
</dbReference>
<dbReference type="Pfam" id="PF05536">
    <property type="entry name" value="Neurochondrin"/>
    <property type="match status" value="2"/>
</dbReference>
<protein>
    <recommendedName>
        <fullName evidence="2">Neurochondrin</fullName>
    </recommendedName>
</protein>
<evidence type="ECO:0000256" key="1">
    <source>
        <dbReference type="ARBA" id="ARBA00006927"/>
    </source>
</evidence>
<evidence type="ECO:0000256" key="2">
    <source>
        <dbReference type="ARBA" id="ARBA00018324"/>
    </source>
</evidence>
<proteinExistence type="inferred from homology"/>
<sequence>MPNTTEEQSDEVNNLALEKCLKVLQEAQTDNEQFAALLLVTKCAQAQEINNETRRRIFDAVGFTFPNRLLFSNSVPEGCPQNLFKSLGITLLACFSTDPVLAVHPQVVNKIPIFNETINISCQSGNKEVVSMVEDAYQCLLGILASPQGPKNLLSHGSIPYLCQAYMNRNHFWEKALQILTSLLTVLPPKCWKKSCTDLQLLLTRLSEEFGKEEGEWKFQLADLLPIFLPPSPILLETSWGKQCLKQLCKGLLKILSNKLSISQRDPALKLAACLANSYGSSWIMAENKVVRSRFLALIVNLACVEVRMALEEPEPLTSRQSVITACYALVEMGILACTKEEKHPVLGKEQKLQLIGVMQEACAAIIYYLQQVGWEKQEDPFLLASVRLLGAWLAEETACLKLEVIQLLPFLVHYMRTCHQRSVICSKLPKEVSQVALLSNSWGNIWPGDAIRQESCFVSLMKLLMQSLPTLLTKEGHLVLVANFSTLGLMMSRLLAENSVLHESNAEEFFKAAIHFLSHSHVPSCQTDAGKPVITLSESYSEAWEEISELWFLGVQAFSSCVHLLPWLSALVLRSSWLQDTLCLLDNVSPKSVDSDLVTALQGMLTELAQSSSCCRDVIREKGGAEKANLYGMAALEQCLAELS</sequence>
<dbReference type="PANTHER" id="PTHR13109:SF7">
    <property type="entry name" value="NEUROCHONDRIN"/>
    <property type="match status" value="1"/>
</dbReference>
<gene>
    <name evidence="3" type="ORF">XELAEV_18015148mg</name>
</gene>
<organism evidence="3 4">
    <name type="scientific">Xenopus laevis</name>
    <name type="common">African clawed frog</name>
    <dbReference type="NCBI Taxonomy" id="8355"/>
    <lineage>
        <taxon>Eukaryota</taxon>
        <taxon>Metazoa</taxon>
        <taxon>Chordata</taxon>
        <taxon>Craniata</taxon>
        <taxon>Vertebrata</taxon>
        <taxon>Euteleostomi</taxon>
        <taxon>Amphibia</taxon>
        <taxon>Batrachia</taxon>
        <taxon>Anura</taxon>
        <taxon>Pipoidea</taxon>
        <taxon>Pipidae</taxon>
        <taxon>Xenopodinae</taxon>
        <taxon>Xenopus</taxon>
        <taxon>Xenopus</taxon>
    </lineage>
</organism>
<dbReference type="GO" id="GO:0030425">
    <property type="term" value="C:dendrite"/>
    <property type="evidence" value="ECO:0007669"/>
    <property type="project" value="TreeGrafter"/>
</dbReference>
<dbReference type="EMBL" id="CM004469">
    <property type="protein sequence ID" value="OCT92091.1"/>
    <property type="molecule type" value="Genomic_DNA"/>
</dbReference>